<dbReference type="SMART" id="SM00382">
    <property type="entry name" value="AAA"/>
    <property type="match status" value="1"/>
</dbReference>
<dbReference type="InterPro" id="IPR005286">
    <property type="entry name" value="Cell_div_FtsE"/>
</dbReference>
<dbReference type="InterPro" id="IPR003439">
    <property type="entry name" value="ABC_transporter-like_ATP-bd"/>
</dbReference>
<evidence type="ECO:0000313" key="12">
    <source>
        <dbReference type="EMBL" id="HFI91253.1"/>
    </source>
</evidence>
<dbReference type="GO" id="GO:0005886">
    <property type="term" value="C:plasma membrane"/>
    <property type="evidence" value="ECO:0007669"/>
    <property type="project" value="UniProtKB-SubCell"/>
</dbReference>
<dbReference type="GO" id="GO:0051301">
    <property type="term" value="P:cell division"/>
    <property type="evidence" value="ECO:0007669"/>
    <property type="project" value="UniProtKB-UniRule"/>
</dbReference>
<keyword evidence="9 10" id="KW-0131">Cell cycle</keyword>
<dbReference type="GO" id="GO:0005524">
    <property type="term" value="F:ATP binding"/>
    <property type="evidence" value="ECO:0007669"/>
    <property type="project" value="UniProtKB-UniRule"/>
</dbReference>
<comment type="subcellular location">
    <subcellularLocation>
        <location evidence="10">Cell membrane</location>
        <topology evidence="10">Peripheral membrane protein</topology>
        <orientation evidence="10">Cytoplasmic side</orientation>
    </subcellularLocation>
</comment>
<sequence>MLSISNLTFHYKNQPLFNNISLELSAGEFAFLIGKSGSGKTTLLQLIYMNVLPESGTITVGDFDSSIIKKNQLAMLRRKIGIVFQDFKLLSDRNVFDNLAFVLEVTNTPKREIKRKVNDALTEVGLSHKRLNMPNQLSGGEKQRVAIARAILNNPLIILADEPTGNLDPETSLEILELLMKINKRGTAVLFATHNYELVKKNPSARIFKIENGNLIKGVLKQSI</sequence>
<evidence type="ECO:0000256" key="7">
    <source>
        <dbReference type="ARBA" id="ARBA00022840"/>
    </source>
</evidence>
<gene>
    <name evidence="10 12" type="primary">ftsE</name>
    <name evidence="12" type="ORF">ENS31_06925</name>
</gene>
<evidence type="ECO:0000256" key="1">
    <source>
        <dbReference type="ARBA" id="ARBA00002579"/>
    </source>
</evidence>
<protein>
    <recommendedName>
        <fullName evidence="3 10">Cell division ATP-binding protein FtsE</fullName>
    </recommendedName>
</protein>
<evidence type="ECO:0000256" key="5">
    <source>
        <dbReference type="ARBA" id="ARBA00022618"/>
    </source>
</evidence>
<dbReference type="GO" id="GO:0022857">
    <property type="term" value="F:transmembrane transporter activity"/>
    <property type="evidence" value="ECO:0007669"/>
    <property type="project" value="TreeGrafter"/>
</dbReference>
<dbReference type="Pfam" id="PF00005">
    <property type="entry name" value="ABC_tran"/>
    <property type="match status" value="1"/>
</dbReference>
<keyword evidence="8 10" id="KW-0472">Membrane</keyword>
<evidence type="ECO:0000256" key="8">
    <source>
        <dbReference type="ARBA" id="ARBA00023136"/>
    </source>
</evidence>
<dbReference type="InterPro" id="IPR017871">
    <property type="entry name" value="ABC_transporter-like_CS"/>
</dbReference>
<dbReference type="FunFam" id="3.40.50.300:FF:000056">
    <property type="entry name" value="Cell division ATP-binding protein FtsE"/>
    <property type="match status" value="1"/>
</dbReference>
<evidence type="ECO:0000256" key="4">
    <source>
        <dbReference type="ARBA" id="ARBA00022475"/>
    </source>
</evidence>
<organism evidence="12">
    <name type="scientific">Ignavibacterium album</name>
    <dbReference type="NCBI Taxonomy" id="591197"/>
    <lineage>
        <taxon>Bacteria</taxon>
        <taxon>Pseudomonadati</taxon>
        <taxon>Ignavibacteriota</taxon>
        <taxon>Ignavibacteria</taxon>
        <taxon>Ignavibacteriales</taxon>
        <taxon>Ignavibacteriaceae</taxon>
        <taxon>Ignavibacterium</taxon>
    </lineage>
</organism>
<comment type="similarity">
    <text evidence="2 10">Belongs to the ABC transporter superfamily.</text>
</comment>
<evidence type="ECO:0000256" key="9">
    <source>
        <dbReference type="ARBA" id="ARBA00023306"/>
    </source>
</evidence>
<evidence type="ECO:0000256" key="3">
    <source>
        <dbReference type="ARBA" id="ARBA00020019"/>
    </source>
</evidence>
<dbReference type="PROSITE" id="PS50893">
    <property type="entry name" value="ABC_TRANSPORTER_2"/>
    <property type="match status" value="1"/>
</dbReference>
<dbReference type="AlphaFoldDB" id="A0A7V2ZK05"/>
<keyword evidence="5 10" id="KW-0132">Cell division</keyword>
<feature type="domain" description="ABC transporter" evidence="11">
    <location>
        <begin position="2"/>
        <end position="224"/>
    </location>
</feature>
<accession>A0A7V2ZK05</accession>
<dbReference type="NCBIfam" id="TIGR02673">
    <property type="entry name" value="FtsE"/>
    <property type="match status" value="1"/>
</dbReference>
<dbReference type="PANTHER" id="PTHR24220">
    <property type="entry name" value="IMPORT ATP-BINDING PROTEIN"/>
    <property type="match status" value="1"/>
</dbReference>
<evidence type="ECO:0000259" key="11">
    <source>
        <dbReference type="PROSITE" id="PS50893"/>
    </source>
</evidence>
<keyword evidence="6 10" id="KW-0547">Nucleotide-binding</keyword>
<keyword evidence="7 10" id="KW-0067">ATP-binding</keyword>
<dbReference type="InterPro" id="IPR027417">
    <property type="entry name" value="P-loop_NTPase"/>
</dbReference>
<dbReference type="Gene3D" id="3.40.50.300">
    <property type="entry name" value="P-loop containing nucleotide triphosphate hydrolases"/>
    <property type="match status" value="1"/>
</dbReference>
<comment type="caution">
    <text evidence="12">The sequence shown here is derived from an EMBL/GenBank/DDBJ whole genome shotgun (WGS) entry which is preliminary data.</text>
</comment>
<dbReference type="GO" id="GO:0016887">
    <property type="term" value="F:ATP hydrolysis activity"/>
    <property type="evidence" value="ECO:0007669"/>
    <property type="project" value="InterPro"/>
</dbReference>
<evidence type="ECO:0000256" key="10">
    <source>
        <dbReference type="RuleBase" id="RU365094"/>
    </source>
</evidence>
<comment type="subunit">
    <text evidence="10">Homodimer. Forms a membrane-associated complex with FtsX.</text>
</comment>
<evidence type="ECO:0000256" key="6">
    <source>
        <dbReference type="ARBA" id="ARBA00022741"/>
    </source>
</evidence>
<name>A0A7V2ZK05_9BACT</name>
<dbReference type="PANTHER" id="PTHR24220:SF470">
    <property type="entry name" value="CELL DIVISION ATP-BINDING PROTEIN FTSE"/>
    <property type="match status" value="1"/>
</dbReference>
<keyword evidence="4 10" id="KW-1003">Cell membrane</keyword>
<proteinExistence type="inferred from homology"/>
<dbReference type="InterPro" id="IPR003593">
    <property type="entry name" value="AAA+_ATPase"/>
</dbReference>
<evidence type="ECO:0000256" key="2">
    <source>
        <dbReference type="ARBA" id="ARBA00005417"/>
    </source>
</evidence>
<dbReference type="InterPro" id="IPR015854">
    <property type="entry name" value="ABC_transpr_LolD-like"/>
</dbReference>
<dbReference type="PROSITE" id="PS00211">
    <property type="entry name" value="ABC_TRANSPORTER_1"/>
    <property type="match status" value="1"/>
</dbReference>
<reference evidence="12" key="1">
    <citation type="journal article" date="2020" name="mSystems">
        <title>Genome- and Community-Level Interaction Insights into Carbon Utilization and Element Cycling Functions of Hydrothermarchaeota in Hydrothermal Sediment.</title>
        <authorList>
            <person name="Zhou Z."/>
            <person name="Liu Y."/>
            <person name="Xu W."/>
            <person name="Pan J."/>
            <person name="Luo Z.H."/>
            <person name="Li M."/>
        </authorList>
    </citation>
    <scope>NUCLEOTIDE SEQUENCE [LARGE SCALE GENOMIC DNA]</scope>
    <source>
        <strain evidence="12">SpSt-479</strain>
    </source>
</reference>
<dbReference type="EMBL" id="DSUJ01000008">
    <property type="protein sequence ID" value="HFI91253.1"/>
    <property type="molecule type" value="Genomic_DNA"/>
</dbReference>
<dbReference type="SUPFAM" id="SSF52540">
    <property type="entry name" value="P-loop containing nucleoside triphosphate hydrolases"/>
    <property type="match status" value="1"/>
</dbReference>
<comment type="function">
    <text evidence="1">Part of the ABC transporter FtsEX involved in cellular division. Important for assembly or stability of the septal ring.</text>
</comment>